<dbReference type="SUPFAM" id="SSF50494">
    <property type="entry name" value="Trypsin-like serine proteases"/>
    <property type="match status" value="1"/>
</dbReference>
<name>A0AAV3ZMH4_9GAST</name>
<protein>
    <submittedName>
        <fullName evidence="1">Uncharacterized protein</fullName>
    </submittedName>
</protein>
<sequence length="302" mass="33694">MDECEASFESALTWKLCSKNPGHPSFIPAHYLCVKHLPEWAQHEAVLEYLKNIMARTVRLRVALTSSSRPQSYKASGALHTGSGWVHWVSPGEGKCPCADCDQNLSSAQSWWKVAVETACHVVFDTEEARSTRVDVFYDDEASLQNGTARTMCGIDMYDRSEEFDRSWFWCATHDPRLVDQLQWHLGQRWTLKKLLLQCHHDLSSSKHDFCVIVSHPHGQPKQVTVGELRQSSQLDEKDHSSFIWTYSTDTCAGSSGAPVIVARQVQSADGPLECTIGLAPHSKGGVDGNENQSGVGSLTWY</sequence>
<dbReference type="Proteomes" id="UP000735302">
    <property type="component" value="Unassembled WGS sequence"/>
</dbReference>
<dbReference type="InterPro" id="IPR009003">
    <property type="entry name" value="Peptidase_S1_PA"/>
</dbReference>
<evidence type="ECO:0000313" key="1">
    <source>
        <dbReference type="EMBL" id="GFN95583.1"/>
    </source>
</evidence>
<proteinExistence type="predicted"/>
<gene>
    <name evidence="1" type="ORF">PoB_002208900</name>
</gene>
<dbReference type="EMBL" id="BLXT01002522">
    <property type="protein sequence ID" value="GFN95583.1"/>
    <property type="molecule type" value="Genomic_DNA"/>
</dbReference>
<evidence type="ECO:0000313" key="2">
    <source>
        <dbReference type="Proteomes" id="UP000735302"/>
    </source>
</evidence>
<comment type="caution">
    <text evidence="1">The sequence shown here is derived from an EMBL/GenBank/DDBJ whole genome shotgun (WGS) entry which is preliminary data.</text>
</comment>
<dbReference type="AlphaFoldDB" id="A0AAV3ZMH4"/>
<organism evidence="1 2">
    <name type="scientific">Plakobranchus ocellatus</name>
    <dbReference type="NCBI Taxonomy" id="259542"/>
    <lineage>
        <taxon>Eukaryota</taxon>
        <taxon>Metazoa</taxon>
        <taxon>Spiralia</taxon>
        <taxon>Lophotrochozoa</taxon>
        <taxon>Mollusca</taxon>
        <taxon>Gastropoda</taxon>
        <taxon>Heterobranchia</taxon>
        <taxon>Euthyneura</taxon>
        <taxon>Panpulmonata</taxon>
        <taxon>Sacoglossa</taxon>
        <taxon>Placobranchoidea</taxon>
        <taxon>Plakobranchidae</taxon>
        <taxon>Plakobranchus</taxon>
    </lineage>
</organism>
<keyword evidence="2" id="KW-1185">Reference proteome</keyword>
<reference evidence="1 2" key="1">
    <citation type="journal article" date="2021" name="Elife">
        <title>Chloroplast acquisition without the gene transfer in kleptoplastic sea slugs, Plakobranchus ocellatus.</title>
        <authorList>
            <person name="Maeda T."/>
            <person name="Takahashi S."/>
            <person name="Yoshida T."/>
            <person name="Shimamura S."/>
            <person name="Takaki Y."/>
            <person name="Nagai Y."/>
            <person name="Toyoda A."/>
            <person name="Suzuki Y."/>
            <person name="Arimoto A."/>
            <person name="Ishii H."/>
            <person name="Satoh N."/>
            <person name="Nishiyama T."/>
            <person name="Hasebe M."/>
            <person name="Maruyama T."/>
            <person name="Minagawa J."/>
            <person name="Obokata J."/>
            <person name="Shigenobu S."/>
        </authorList>
    </citation>
    <scope>NUCLEOTIDE SEQUENCE [LARGE SCALE GENOMIC DNA]</scope>
</reference>
<accession>A0AAV3ZMH4</accession>